<evidence type="ECO:0000313" key="2">
    <source>
        <dbReference type="EMBL" id="PRX19026.1"/>
    </source>
</evidence>
<evidence type="ECO:0000313" key="3">
    <source>
        <dbReference type="Proteomes" id="UP000239415"/>
    </source>
</evidence>
<comment type="caution">
    <text evidence="2">The sequence shown here is derived from an EMBL/GenBank/DDBJ whole genome shotgun (WGS) entry which is preliminary data.</text>
</comment>
<proteinExistence type="predicted"/>
<reference evidence="2 3" key="1">
    <citation type="submission" date="2018-03" db="EMBL/GenBank/DDBJ databases">
        <title>Genomic Encyclopedia of Archaeal and Bacterial Type Strains, Phase II (KMG-II): from individual species to whole genera.</title>
        <authorList>
            <person name="Goeker M."/>
        </authorList>
    </citation>
    <scope>NUCLEOTIDE SEQUENCE [LARGE SCALE GENOMIC DNA]</scope>
    <source>
        <strain evidence="2 3">DSM 43146</strain>
    </source>
</reference>
<protein>
    <submittedName>
        <fullName evidence="2">Uncharacterized protein</fullName>
    </submittedName>
</protein>
<keyword evidence="3" id="KW-1185">Reference proteome</keyword>
<dbReference type="RefSeq" id="WP_106322994.1">
    <property type="nucleotide sequence ID" value="NZ_BOMO01000091.1"/>
</dbReference>
<organism evidence="2 3">
    <name type="scientific">Actinoplanes italicus</name>
    <dbReference type="NCBI Taxonomy" id="113567"/>
    <lineage>
        <taxon>Bacteria</taxon>
        <taxon>Bacillati</taxon>
        <taxon>Actinomycetota</taxon>
        <taxon>Actinomycetes</taxon>
        <taxon>Micromonosporales</taxon>
        <taxon>Micromonosporaceae</taxon>
        <taxon>Actinoplanes</taxon>
    </lineage>
</organism>
<gene>
    <name evidence="2" type="ORF">CLV67_111174</name>
</gene>
<dbReference type="EMBL" id="PVMZ01000011">
    <property type="protein sequence ID" value="PRX19026.1"/>
    <property type="molecule type" value="Genomic_DNA"/>
</dbReference>
<dbReference type="AlphaFoldDB" id="A0A2T0K7N2"/>
<name>A0A2T0K7N2_9ACTN</name>
<dbReference type="Proteomes" id="UP000239415">
    <property type="component" value="Unassembled WGS sequence"/>
</dbReference>
<evidence type="ECO:0000256" key="1">
    <source>
        <dbReference type="SAM" id="MobiDB-lite"/>
    </source>
</evidence>
<feature type="region of interest" description="Disordered" evidence="1">
    <location>
        <begin position="116"/>
        <end position="138"/>
    </location>
</feature>
<accession>A0A2T0K7N2</accession>
<sequence length="138" mass="14417">MADLDLILTALAAGGGAVATAMAEQTARDAYAVLKSLLRPYLRHSEAALRELDADRPDRRVIEAHLDTDAAAGDRELLAAARALLDELGHGPATSFSVGTVQGDLSTPHFRGPVTVHGDLHFGSRSGEVRPPASPATT</sequence>